<proteinExistence type="predicted"/>
<evidence type="ECO:0000313" key="3">
    <source>
        <dbReference type="EMBL" id="OZG58651.1"/>
    </source>
</evidence>
<dbReference type="RefSeq" id="WP_211279412.1">
    <property type="nucleotide sequence ID" value="NZ_MWWV01000003.1"/>
</dbReference>
<keyword evidence="4" id="KW-1185">Reference proteome</keyword>
<dbReference type="AlphaFoldDB" id="A0A261FHL1"/>
<reference evidence="3 4" key="1">
    <citation type="journal article" date="2017" name="BMC Genomics">
        <title>Comparative genomic and phylogenomic analyses of the Bifidobacteriaceae family.</title>
        <authorList>
            <person name="Lugli G.A."/>
            <person name="Milani C."/>
            <person name="Turroni F."/>
            <person name="Duranti S."/>
            <person name="Mancabelli L."/>
            <person name="Mangifesta M."/>
            <person name="Ferrario C."/>
            <person name="Modesto M."/>
            <person name="Mattarelli P."/>
            <person name="Jiri K."/>
            <person name="van Sinderen D."/>
            <person name="Ventura M."/>
        </authorList>
    </citation>
    <scope>NUCLEOTIDE SEQUENCE [LARGE SCALE GENOMIC DNA]</scope>
    <source>
        <strain evidence="3 4">DSM 100201</strain>
    </source>
</reference>
<evidence type="ECO:0000313" key="4">
    <source>
        <dbReference type="Proteomes" id="UP000216444"/>
    </source>
</evidence>
<organism evidence="3 4">
    <name type="scientific">Bifidobacterium tissieri</name>
    <dbReference type="NCBI Taxonomy" id="1630162"/>
    <lineage>
        <taxon>Bacteria</taxon>
        <taxon>Bacillati</taxon>
        <taxon>Actinomycetota</taxon>
        <taxon>Actinomycetes</taxon>
        <taxon>Bifidobacteriales</taxon>
        <taxon>Bifidobacteriaceae</taxon>
        <taxon>Bifidobacterium</taxon>
    </lineage>
</organism>
<comment type="caution">
    <text evidence="3">The sequence shown here is derived from an EMBL/GenBank/DDBJ whole genome shotgun (WGS) entry which is preliminary data.</text>
</comment>
<keyword evidence="1" id="KW-0175">Coiled coil</keyword>
<feature type="coiled-coil region" evidence="1">
    <location>
        <begin position="135"/>
        <end position="162"/>
    </location>
</feature>
<gene>
    <name evidence="3" type="ORF">BTIS_0372</name>
</gene>
<dbReference type="EMBL" id="MWWV01000003">
    <property type="protein sequence ID" value="OZG58651.1"/>
    <property type="molecule type" value="Genomic_DNA"/>
</dbReference>
<dbReference type="InterPro" id="IPR046929">
    <property type="entry name" value="HTH_Tnp"/>
</dbReference>
<protein>
    <submittedName>
        <fullName evidence="3">Uncharacterized protein</fullName>
    </submittedName>
</protein>
<dbReference type="Proteomes" id="UP000216444">
    <property type="component" value="Unassembled WGS sequence"/>
</dbReference>
<evidence type="ECO:0000256" key="2">
    <source>
        <dbReference type="SAM" id="MobiDB-lite"/>
    </source>
</evidence>
<name>A0A261FHL1_9BIFI</name>
<sequence>MRTGEFTQEEITYLRSLRAVARVSNGRIRYTEEFKRECMRRYAAGESPARIFRDAGLDSALIGYKRIERCISRWRGIEAEADNTSPNKSGVNGVNGGNGTADGHHDQSDDDYDNEAFSPRLVVRSGRRDLRDLLIAQQVRRIAELEREVTELKAEVEVTIDHGDSAEDADGVVGAFGENGVVSEIGETTNRISRGGGFDGRSQSAFYRCRCVTGLATFRCRSLCIRRYASGVGRPRAQTVPVSVRRPKSVGSASAARYTAVSQSVLA</sequence>
<dbReference type="Pfam" id="PF20310">
    <property type="entry name" value="HTH_Tnp_2"/>
    <property type="match status" value="1"/>
</dbReference>
<feature type="region of interest" description="Disordered" evidence="2">
    <location>
        <begin position="81"/>
        <end position="114"/>
    </location>
</feature>
<accession>A0A261FHL1</accession>
<evidence type="ECO:0000256" key="1">
    <source>
        <dbReference type="SAM" id="Coils"/>
    </source>
</evidence>